<evidence type="ECO:0000313" key="11">
    <source>
        <dbReference type="Proteomes" id="UP000053881"/>
    </source>
</evidence>
<dbReference type="AlphaFoldDB" id="A0A0Q9XZ59"/>
<evidence type="ECO:0000256" key="4">
    <source>
        <dbReference type="ARBA" id="ARBA00022676"/>
    </source>
</evidence>
<accession>A0A0Q9XZ59</accession>
<dbReference type="InterPro" id="IPR001296">
    <property type="entry name" value="Glyco_trans_1"/>
</dbReference>
<evidence type="ECO:0000313" key="10">
    <source>
        <dbReference type="EMBL" id="KRG14075.1"/>
    </source>
</evidence>
<evidence type="ECO:0000256" key="5">
    <source>
        <dbReference type="ARBA" id="ARBA00022679"/>
    </source>
</evidence>
<evidence type="ECO:0000259" key="8">
    <source>
        <dbReference type="Pfam" id="PF00534"/>
    </source>
</evidence>
<dbReference type="UniPathway" id="UPA00164"/>
<dbReference type="PATRIC" id="fig|217031.4.peg.2371"/>
<dbReference type="GO" id="GO:0004373">
    <property type="term" value="F:alpha-1,4-glucan glucosyltransferase (UDP-glucose donor) activity"/>
    <property type="evidence" value="ECO:0007669"/>
    <property type="project" value="InterPro"/>
</dbReference>
<proteinExistence type="inferred from homology"/>
<gene>
    <name evidence="7" type="primary">glgA</name>
    <name evidence="10" type="ORF">ACA29_07130</name>
</gene>
<keyword evidence="4 7" id="KW-0328">Glycosyltransferase</keyword>
<comment type="pathway">
    <text evidence="7">Glycan biosynthesis; glycogen biosynthesis.</text>
</comment>
<comment type="function">
    <text evidence="2 7">Synthesizes alpha-1,4-glucan chains using ADP-glucose.</text>
</comment>
<dbReference type="PANTHER" id="PTHR45825:SF11">
    <property type="entry name" value="ALPHA AMYLASE DOMAIN-CONTAINING PROTEIN"/>
    <property type="match status" value="1"/>
</dbReference>
<feature type="domain" description="Glycosyl transferase family 1" evidence="8">
    <location>
        <begin position="289"/>
        <end position="433"/>
    </location>
</feature>
<evidence type="ECO:0000256" key="1">
    <source>
        <dbReference type="ARBA" id="ARBA00001478"/>
    </source>
</evidence>
<name>A0A0Q9XZ59_9BACI</name>
<evidence type="ECO:0000256" key="7">
    <source>
        <dbReference type="HAMAP-Rule" id="MF_00484"/>
    </source>
</evidence>
<organism evidence="10 11">
    <name type="scientific">Lederbergia galactosidilytica</name>
    <dbReference type="NCBI Taxonomy" id="217031"/>
    <lineage>
        <taxon>Bacteria</taxon>
        <taxon>Bacillati</taxon>
        <taxon>Bacillota</taxon>
        <taxon>Bacilli</taxon>
        <taxon>Bacillales</taxon>
        <taxon>Bacillaceae</taxon>
        <taxon>Lederbergia</taxon>
    </lineage>
</organism>
<reference evidence="10 11" key="1">
    <citation type="submission" date="2015-06" db="EMBL/GenBank/DDBJ databases">
        <title>Genome sequencing project of Bacillus galactosidilyticus PL133.</title>
        <authorList>
            <person name="Gaiero J."/>
            <person name="Nicol R."/>
            <person name="Habash M."/>
        </authorList>
    </citation>
    <scope>NUCLEOTIDE SEQUENCE [LARGE SCALE GENOMIC DNA]</scope>
    <source>
        <strain evidence="10 11">PL133</strain>
    </source>
</reference>
<dbReference type="GO" id="GO:0005978">
    <property type="term" value="P:glycogen biosynthetic process"/>
    <property type="evidence" value="ECO:0007669"/>
    <property type="project" value="UniProtKB-UniRule"/>
</dbReference>
<dbReference type="CDD" id="cd03791">
    <property type="entry name" value="GT5_Glycogen_synthase_DULL1-like"/>
    <property type="match status" value="1"/>
</dbReference>
<keyword evidence="6 7" id="KW-0320">Glycogen biosynthesis</keyword>
<feature type="binding site" evidence="7">
    <location>
        <position position="15"/>
    </location>
    <ligand>
        <name>ADP-alpha-D-glucose</name>
        <dbReference type="ChEBI" id="CHEBI:57498"/>
    </ligand>
</feature>
<dbReference type="EC" id="2.4.1.21" evidence="7"/>
<evidence type="ECO:0000256" key="6">
    <source>
        <dbReference type="ARBA" id="ARBA00023056"/>
    </source>
</evidence>
<dbReference type="NCBIfam" id="NF001899">
    <property type="entry name" value="PRK00654.1-2"/>
    <property type="match status" value="1"/>
</dbReference>
<keyword evidence="5 7" id="KW-0808">Transferase</keyword>
<comment type="similarity">
    <text evidence="3 7">Belongs to the glycosyltransferase 1 family. Bacterial/plant glycogen synthase subfamily.</text>
</comment>
<dbReference type="Pfam" id="PF08323">
    <property type="entry name" value="Glyco_transf_5"/>
    <property type="match status" value="1"/>
</dbReference>
<evidence type="ECO:0000259" key="9">
    <source>
        <dbReference type="Pfam" id="PF08323"/>
    </source>
</evidence>
<protein>
    <recommendedName>
        <fullName evidence="7">Glycogen synthase</fullName>
        <ecNumber evidence="7">2.4.1.21</ecNumber>
    </recommendedName>
    <alternativeName>
        <fullName evidence="7">Starch [bacterial glycogen] synthase</fullName>
    </alternativeName>
</protein>
<dbReference type="GO" id="GO:0009011">
    <property type="term" value="F:alpha-1,4-glucan glucosyltransferase (ADP-glucose donor) activity"/>
    <property type="evidence" value="ECO:0007669"/>
    <property type="project" value="UniProtKB-UniRule"/>
</dbReference>
<dbReference type="PANTHER" id="PTHR45825">
    <property type="entry name" value="GRANULE-BOUND STARCH SYNTHASE 1, CHLOROPLASTIC/AMYLOPLASTIC"/>
    <property type="match status" value="1"/>
</dbReference>
<dbReference type="SUPFAM" id="SSF53756">
    <property type="entry name" value="UDP-Glycosyltransferase/glycogen phosphorylase"/>
    <property type="match status" value="1"/>
</dbReference>
<dbReference type="Pfam" id="PF00534">
    <property type="entry name" value="Glycos_transf_1"/>
    <property type="match status" value="1"/>
</dbReference>
<comment type="catalytic activity">
    <reaction evidence="1 7">
        <text>[(1-&gt;4)-alpha-D-glucosyl](n) + ADP-alpha-D-glucose = [(1-&gt;4)-alpha-D-glucosyl](n+1) + ADP + H(+)</text>
        <dbReference type="Rhea" id="RHEA:18189"/>
        <dbReference type="Rhea" id="RHEA-COMP:9584"/>
        <dbReference type="Rhea" id="RHEA-COMP:9587"/>
        <dbReference type="ChEBI" id="CHEBI:15378"/>
        <dbReference type="ChEBI" id="CHEBI:15444"/>
        <dbReference type="ChEBI" id="CHEBI:57498"/>
        <dbReference type="ChEBI" id="CHEBI:456216"/>
        <dbReference type="EC" id="2.4.1.21"/>
    </reaction>
</comment>
<dbReference type="Proteomes" id="UP000053881">
    <property type="component" value="Unassembled WGS sequence"/>
</dbReference>
<dbReference type="HAMAP" id="MF_00484">
    <property type="entry name" value="Glycogen_synth"/>
    <property type="match status" value="1"/>
</dbReference>
<dbReference type="InterPro" id="IPR011835">
    <property type="entry name" value="GS/SS"/>
</dbReference>
<dbReference type="Gene3D" id="3.40.50.2000">
    <property type="entry name" value="Glycogen Phosphorylase B"/>
    <property type="match status" value="2"/>
</dbReference>
<dbReference type="NCBIfam" id="TIGR02095">
    <property type="entry name" value="glgA"/>
    <property type="match status" value="1"/>
</dbReference>
<evidence type="ECO:0000256" key="2">
    <source>
        <dbReference type="ARBA" id="ARBA00002764"/>
    </source>
</evidence>
<feature type="domain" description="Starch synthase catalytic" evidence="9">
    <location>
        <begin position="2"/>
        <end position="237"/>
    </location>
</feature>
<dbReference type="EMBL" id="LGPB01000068">
    <property type="protein sequence ID" value="KRG14075.1"/>
    <property type="molecule type" value="Genomic_DNA"/>
</dbReference>
<dbReference type="NCBIfam" id="NF001898">
    <property type="entry name" value="PRK00654.1-1"/>
    <property type="match status" value="1"/>
</dbReference>
<sequence length="482" mass="55786">MNVLFAASECVPFIKTGGLGDVIGALPKVLQTQDVKVSVILPKYEDLPFEYKQQLAFVRSIEVPVGWRVQYCGIEQITMEGIRYYFLDNEYYFKRHGSYGFFDDGERFAFFSRAVLEALPYLEDQIDIIHCHDWQAGPISVLLKAHYHHHPFYRHIRTIFTIHNLRYQGVYPKSILANLLDLSELYFHMDGLEFHGNVSYLKAGLAYSDLVTTVSPTYAQEIQDPYYGEQLDGFLRKRKDELKGILNGIDAELYNPVTDPFIDENYEEIKGKWKNKERLQGYLGLPVDQEIPVISMVTRLVEQKGLDLVLHVFHEIINIGVQFVLLGTGEEKYEQAFRELAAQYPEKVSFQNHFDEGLARRIYASSDLFLMPSQFEPCGIGQLLALRYGTLPIVRETGGLRDSVMPYNEFTNEGYGFSFANYNAHDMLYTIERAVWLYCFQPKRWRILVERAMKLDFSWEASATQYKEIYESLLSTRALPVG</sequence>
<evidence type="ECO:0000256" key="3">
    <source>
        <dbReference type="ARBA" id="ARBA00010281"/>
    </source>
</evidence>
<comment type="caution">
    <text evidence="10">The sequence shown here is derived from an EMBL/GenBank/DDBJ whole genome shotgun (WGS) entry which is preliminary data.</text>
</comment>
<dbReference type="InterPro" id="IPR013534">
    <property type="entry name" value="Starch_synth_cat_dom"/>
</dbReference>